<sequence>MVADPARRASSPGFAEGDRRDRRRGLSGLLVAGVAFAATFAAGLYVVELVRDFGTDEIAAIKAAGEL</sequence>
<name>A0ABX1VCN2_9PLAN</name>
<feature type="region of interest" description="Disordered" evidence="1">
    <location>
        <begin position="1"/>
        <end position="20"/>
    </location>
</feature>
<evidence type="ECO:0000313" key="3">
    <source>
        <dbReference type="EMBL" id="NNJ25706.1"/>
    </source>
</evidence>
<evidence type="ECO:0000256" key="2">
    <source>
        <dbReference type="SAM" id="Phobius"/>
    </source>
</evidence>
<accession>A0ABX1VCN2</accession>
<reference evidence="3 4" key="1">
    <citation type="journal article" date="2020" name="Syst. Appl. Microbiol.">
        <title>Alienimonas chondri sp. nov., a novel planctomycete isolated from the biofilm of the red alga Chondrus crispus.</title>
        <authorList>
            <person name="Vitorino I."/>
            <person name="Albuquerque L."/>
            <person name="Wiegand S."/>
            <person name="Kallscheuer N."/>
            <person name="da Costa M.S."/>
            <person name="Lobo-da-Cunha A."/>
            <person name="Jogler C."/>
            <person name="Lage O.M."/>
        </authorList>
    </citation>
    <scope>NUCLEOTIDE SEQUENCE [LARGE SCALE GENOMIC DNA]</scope>
    <source>
        <strain evidence="3 4">LzC2</strain>
    </source>
</reference>
<protein>
    <submittedName>
        <fullName evidence="3">Uncharacterized protein</fullName>
    </submittedName>
</protein>
<feature type="transmembrane region" description="Helical" evidence="2">
    <location>
        <begin position="26"/>
        <end position="47"/>
    </location>
</feature>
<comment type="caution">
    <text evidence="3">The sequence shown here is derived from an EMBL/GenBank/DDBJ whole genome shotgun (WGS) entry which is preliminary data.</text>
</comment>
<evidence type="ECO:0000256" key="1">
    <source>
        <dbReference type="SAM" id="MobiDB-lite"/>
    </source>
</evidence>
<evidence type="ECO:0000313" key="4">
    <source>
        <dbReference type="Proteomes" id="UP000609651"/>
    </source>
</evidence>
<keyword evidence="2" id="KW-0472">Membrane</keyword>
<organism evidence="3 4">
    <name type="scientific">Alienimonas chondri</name>
    <dbReference type="NCBI Taxonomy" id="2681879"/>
    <lineage>
        <taxon>Bacteria</taxon>
        <taxon>Pseudomonadati</taxon>
        <taxon>Planctomycetota</taxon>
        <taxon>Planctomycetia</taxon>
        <taxon>Planctomycetales</taxon>
        <taxon>Planctomycetaceae</taxon>
        <taxon>Alienimonas</taxon>
    </lineage>
</organism>
<dbReference type="EMBL" id="WTPX01000046">
    <property type="protein sequence ID" value="NNJ25706.1"/>
    <property type="molecule type" value="Genomic_DNA"/>
</dbReference>
<proteinExistence type="predicted"/>
<keyword evidence="2" id="KW-0812">Transmembrane</keyword>
<keyword evidence="2" id="KW-1133">Transmembrane helix</keyword>
<gene>
    <name evidence="3" type="ORF">LzC2_17790</name>
</gene>
<keyword evidence="4" id="KW-1185">Reference proteome</keyword>
<dbReference type="RefSeq" id="WP_171185983.1">
    <property type="nucleotide sequence ID" value="NZ_WTPX01000046.1"/>
</dbReference>
<dbReference type="Proteomes" id="UP000609651">
    <property type="component" value="Unassembled WGS sequence"/>
</dbReference>